<evidence type="ECO:0000313" key="2">
    <source>
        <dbReference type="EMBL" id="EER28628.1"/>
    </source>
</evidence>
<dbReference type="OrthoDB" id="10311980at2759"/>
<proteinExistence type="predicted"/>
<name>C5P2U0_COCP7</name>
<protein>
    <submittedName>
        <fullName evidence="2">Uncharacterized protein</fullName>
    </submittedName>
</protein>
<sequence length="253" mass="27952">MEETSNEWAPWESYGLGAPPQHVSRDDPTFLLLLALAAHPDLKLDYEAMSEASFAVPDPRMWTTPANLRHHLRPLERLSALLRDMPSGIDGIRVSSSTSRNRSAAGLTIENGIHANGAPGPRYSQQTEMRAMQVLNGAWGRYVALYNDDNSSMAGNASESPRQDFRWRGSQAPERSRSPESDRSRSLSSAMSQLDLVQEPNADFGYESGHGVWLEQCLNVHERVAASERRAARAARLAALRRRNNGSSANNPS</sequence>
<dbReference type="RefSeq" id="XP_003070773.1">
    <property type="nucleotide sequence ID" value="XM_003070727.1"/>
</dbReference>
<dbReference type="AlphaFoldDB" id="C5P2U0"/>
<dbReference type="HOGENOM" id="CLU_1199699_0_0_1"/>
<dbReference type="EMBL" id="ACFW01000014">
    <property type="protein sequence ID" value="EER28628.1"/>
    <property type="molecule type" value="Genomic_DNA"/>
</dbReference>
<dbReference type="Proteomes" id="UP000009084">
    <property type="component" value="Unassembled WGS sequence"/>
</dbReference>
<comment type="caution">
    <text evidence="2">The sequence shown here is derived from an EMBL/GenBank/DDBJ whole genome shotgun (WGS) entry which is preliminary data.</text>
</comment>
<reference evidence="2 3" key="1">
    <citation type="journal article" date="2009" name="Genome Res.">
        <title>Comparative genomic analyses of the human fungal pathogens Coccidioides and their relatives.</title>
        <authorList>
            <person name="Sharpton T.J."/>
            <person name="Stajich J.E."/>
            <person name="Rounsley S.D."/>
            <person name="Gardner M.J."/>
            <person name="Wortman J.R."/>
            <person name="Jordar V.S."/>
            <person name="Maiti R."/>
            <person name="Kodira C.D."/>
            <person name="Neafsey D.E."/>
            <person name="Zeng Q."/>
            <person name="Hung C.-Y."/>
            <person name="McMahan C."/>
            <person name="Muszewska A."/>
            <person name="Grynberg M."/>
            <person name="Mandel M.A."/>
            <person name="Kellner E.M."/>
            <person name="Barker B.M."/>
            <person name="Galgiani J.N."/>
            <person name="Orbach M.J."/>
            <person name="Kirkland T.N."/>
            <person name="Cole G.T."/>
            <person name="Henn M.R."/>
            <person name="Birren B.W."/>
            <person name="Taylor J.W."/>
        </authorList>
    </citation>
    <scope>NUCLEOTIDE SEQUENCE [LARGE SCALE GENOMIC DNA]</scope>
    <source>
        <strain evidence="3">C735</strain>
    </source>
</reference>
<dbReference type="VEuPathDB" id="FungiDB:CPC735_038920"/>
<evidence type="ECO:0000256" key="1">
    <source>
        <dbReference type="SAM" id="MobiDB-lite"/>
    </source>
</evidence>
<evidence type="ECO:0000313" key="3">
    <source>
        <dbReference type="Proteomes" id="UP000009084"/>
    </source>
</evidence>
<accession>C5P2U0</accession>
<dbReference type="KEGG" id="cpw:9696267"/>
<feature type="compositionally biased region" description="Basic and acidic residues" evidence="1">
    <location>
        <begin position="174"/>
        <end position="185"/>
    </location>
</feature>
<organism evidence="2 3">
    <name type="scientific">Coccidioides posadasii (strain C735)</name>
    <name type="common">Valley fever fungus</name>
    <dbReference type="NCBI Taxonomy" id="222929"/>
    <lineage>
        <taxon>Eukaryota</taxon>
        <taxon>Fungi</taxon>
        <taxon>Dikarya</taxon>
        <taxon>Ascomycota</taxon>
        <taxon>Pezizomycotina</taxon>
        <taxon>Eurotiomycetes</taxon>
        <taxon>Eurotiomycetidae</taxon>
        <taxon>Onygenales</taxon>
        <taxon>Onygenaceae</taxon>
        <taxon>Coccidioides</taxon>
    </lineage>
</organism>
<feature type="region of interest" description="Disordered" evidence="1">
    <location>
        <begin position="153"/>
        <end position="190"/>
    </location>
</feature>
<gene>
    <name evidence="2" type="ORF">CPC735_038920</name>
</gene>